<reference evidence="2" key="1">
    <citation type="journal article" date="2019" name="Int. J. Syst. Evol. Microbiol.">
        <title>The Global Catalogue of Microorganisms (GCM) 10K type strain sequencing project: providing services to taxonomists for standard genome sequencing and annotation.</title>
        <authorList>
            <consortium name="The Broad Institute Genomics Platform"/>
            <consortium name="The Broad Institute Genome Sequencing Center for Infectious Disease"/>
            <person name="Wu L."/>
            <person name="Ma J."/>
        </authorList>
    </citation>
    <scope>NUCLEOTIDE SEQUENCE [LARGE SCALE GENOMIC DNA]</scope>
    <source>
        <strain evidence="2">IBRC-M 10906</strain>
    </source>
</reference>
<dbReference type="Proteomes" id="UP001597478">
    <property type="component" value="Unassembled WGS sequence"/>
</dbReference>
<evidence type="ECO:0000313" key="2">
    <source>
        <dbReference type="Proteomes" id="UP001597478"/>
    </source>
</evidence>
<dbReference type="RefSeq" id="WP_377394647.1">
    <property type="nucleotide sequence ID" value="NZ_JBHSAN010000053.1"/>
</dbReference>
<sequence>MDYYAAQVAQLGESESYRLKITSDNGESKWLRITPGQLTRIARILAEGDEEGHETTGSELTVYLVGEDDTAARESMVFDDHDTAERHRDENEPGAKVYSASATVDFTTLEPA</sequence>
<keyword evidence="2" id="KW-1185">Reference proteome</keyword>
<gene>
    <name evidence="1" type="ORF">ACFS2C_23500</name>
</gene>
<accession>A0ABW5WF33</accession>
<organism evidence="1 2">
    <name type="scientific">Prauserella oleivorans</name>
    <dbReference type="NCBI Taxonomy" id="1478153"/>
    <lineage>
        <taxon>Bacteria</taxon>
        <taxon>Bacillati</taxon>
        <taxon>Actinomycetota</taxon>
        <taxon>Actinomycetes</taxon>
        <taxon>Pseudonocardiales</taxon>
        <taxon>Pseudonocardiaceae</taxon>
        <taxon>Prauserella</taxon>
    </lineage>
</organism>
<name>A0ABW5WF33_9PSEU</name>
<dbReference type="EMBL" id="JBHUOF010000047">
    <property type="protein sequence ID" value="MFD2802359.1"/>
    <property type="molecule type" value="Genomic_DNA"/>
</dbReference>
<proteinExistence type="predicted"/>
<protein>
    <submittedName>
        <fullName evidence="1">Uncharacterized protein</fullName>
    </submittedName>
</protein>
<comment type="caution">
    <text evidence="1">The sequence shown here is derived from an EMBL/GenBank/DDBJ whole genome shotgun (WGS) entry which is preliminary data.</text>
</comment>
<evidence type="ECO:0000313" key="1">
    <source>
        <dbReference type="EMBL" id="MFD2802359.1"/>
    </source>
</evidence>